<protein>
    <submittedName>
        <fullName evidence="1">Major tail protein</fullName>
    </submittedName>
</protein>
<accession>A0A8S5QKG7</accession>
<organism evidence="1">
    <name type="scientific">Myoviridae sp. ctitt1</name>
    <dbReference type="NCBI Taxonomy" id="2825157"/>
    <lineage>
        <taxon>Viruses</taxon>
        <taxon>Duplodnaviria</taxon>
        <taxon>Heunggongvirae</taxon>
        <taxon>Uroviricota</taxon>
        <taxon>Caudoviricetes</taxon>
    </lineage>
</organism>
<reference evidence="1" key="1">
    <citation type="journal article" date="2021" name="Proc. Natl. Acad. Sci. U.S.A.">
        <title>A Catalog of Tens of Thousands of Viruses from Human Metagenomes Reveals Hidden Associations with Chronic Diseases.</title>
        <authorList>
            <person name="Tisza M.J."/>
            <person name="Buck C.B."/>
        </authorList>
    </citation>
    <scope>NUCLEOTIDE SEQUENCE</scope>
    <source>
        <strain evidence="1">Ctitt1</strain>
    </source>
</reference>
<proteinExistence type="predicted"/>
<dbReference type="Pfam" id="PF10772">
    <property type="entry name" value="Phage_HP1_Orf24"/>
    <property type="match status" value="1"/>
</dbReference>
<dbReference type="EMBL" id="BK015676">
    <property type="protein sequence ID" value="DAE19490.1"/>
    <property type="molecule type" value="Genomic_DNA"/>
</dbReference>
<evidence type="ECO:0000313" key="1">
    <source>
        <dbReference type="EMBL" id="DAE19490.1"/>
    </source>
</evidence>
<name>A0A8S5QKG7_9CAUD</name>
<sequence>MSGSKRISGMAFDITLFNTTIHVNKITLTITDNSDVAKTRGIPDGYVDGDVSAEGDMELDTKNFLRIHDAAASAGSYRGIEPEDILFYAKAGSEKIKVEAFGCKLAIDSLLDVDTAGGEKSVYKIKYKVTAPEFIKINGIPYLSDEDTRDLIG</sequence>
<dbReference type="InterPro" id="IPR019708">
    <property type="entry name" value="Phage_HP1_Orf24"/>
</dbReference>